<comment type="caution">
    <text evidence="1">The sequence shown here is derived from an EMBL/GenBank/DDBJ whole genome shotgun (WGS) entry which is preliminary data.</text>
</comment>
<gene>
    <name evidence="1" type="ORF">KSU1_C1419</name>
</gene>
<reference evidence="1 2" key="1">
    <citation type="journal article" date="2012" name="FEBS Lett.">
        <title>Anammox organism KSU-1 expresses a NirK-type copper-containing nitrite reductase instead of a NirS-type with cytochrome cd1.</title>
        <authorList>
            <person name="Hira D."/>
            <person name="Toh H."/>
            <person name="Migita C.T."/>
            <person name="Okubo H."/>
            <person name="Nishiyama T."/>
            <person name="Hattori M."/>
            <person name="Furukawa K."/>
            <person name="Fujii T."/>
        </authorList>
    </citation>
    <scope>NUCLEOTIDE SEQUENCE [LARGE SCALE GENOMIC DNA]</scope>
</reference>
<evidence type="ECO:0000313" key="2">
    <source>
        <dbReference type="Proteomes" id="UP000002985"/>
    </source>
</evidence>
<evidence type="ECO:0000313" key="1">
    <source>
        <dbReference type="EMBL" id="GAB63015.1"/>
    </source>
</evidence>
<name>I3IMS0_9BACT</name>
<protein>
    <submittedName>
        <fullName evidence="1">Uncharacterized protein</fullName>
    </submittedName>
</protein>
<dbReference type="EMBL" id="BAFH01000003">
    <property type="protein sequence ID" value="GAB63015.1"/>
    <property type="molecule type" value="Genomic_DNA"/>
</dbReference>
<dbReference type="AlphaFoldDB" id="I3IMS0"/>
<dbReference type="Proteomes" id="UP000002985">
    <property type="component" value="Unassembled WGS sequence"/>
</dbReference>
<accession>I3IMS0</accession>
<proteinExistence type="predicted"/>
<keyword evidence="2" id="KW-1185">Reference proteome</keyword>
<organism evidence="1 2">
    <name type="scientific">Candidatus Jettenia caeni</name>
    <dbReference type="NCBI Taxonomy" id="247490"/>
    <lineage>
        <taxon>Bacteria</taxon>
        <taxon>Pseudomonadati</taxon>
        <taxon>Planctomycetota</taxon>
        <taxon>Candidatus Brocadiia</taxon>
        <taxon>Candidatus Brocadiales</taxon>
        <taxon>Candidatus Brocadiaceae</taxon>
        <taxon>Candidatus Jettenia</taxon>
    </lineage>
</organism>
<sequence length="47" mass="5543">MTWHKGVTSESVTWQGRNATHIALKKHIFHSDKNKFNDVKSIFNFKK</sequence>